<dbReference type="Proteomes" id="UP000321820">
    <property type="component" value="Chromosome"/>
</dbReference>
<dbReference type="RefSeq" id="WP_147647925.1">
    <property type="nucleotide sequence ID" value="NZ_CP042806.1"/>
</dbReference>
<evidence type="ECO:0008006" key="3">
    <source>
        <dbReference type="Google" id="ProtNLM"/>
    </source>
</evidence>
<evidence type="ECO:0000313" key="1">
    <source>
        <dbReference type="EMBL" id="QEE28735.1"/>
    </source>
</evidence>
<dbReference type="EMBL" id="CP042806">
    <property type="protein sequence ID" value="QEE28735.1"/>
    <property type="molecule type" value="Genomic_DNA"/>
</dbReference>
<name>A0A5B9EC91_9BACT</name>
<dbReference type="AlphaFoldDB" id="A0A5B9EC91"/>
<protein>
    <recommendedName>
        <fullName evidence="3">Fibronectin type III domain-containing protein</fullName>
    </recommendedName>
</protein>
<dbReference type="InterPro" id="IPR013783">
    <property type="entry name" value="Ig-like_fold"/>
</dbReference>
<dbReference type="Gene3D" id="2.60.40.10">
    <property type="entry name" value="Immunoglobulins"/>
    <property type="match status" value="1"/>
</dbReference>
<dbReference type="KEGG" id="talb:FTW19_12435"/>
<gene>
    <name evidence="1" type="ORF">FTW19_12435</name>
</gene>
<evidence type="ECO:0000313" key="2">
    <source>
        <dbReference type="Proteomes" id="UP000321820"/>
    </source>
</evidence>
<dbReference type="InterPro" id="IPR036116">
    <property type="entry name" value="FN3_sf"/>
</dbReference>
<sequence length="68" mass="7106">MSKAEGTGGFRNIALGLTTPTFFDNAVSTGHSYRYVVTAQDANGAGPLSDEATITIPKQREAASHVAH</sequence>
<proteinExistence type="predicted"/>
<keyword evidence="2" id="KW-1185">Reference proteome</keyword>
<organism evidence="1 2">
    <name type="scientific">Terriglobus albidus</name>
    <dbReference type="NCBI Taxonomy" id="1592106"/>
    <lineage>
        <taxon>Bacteria</taxon>
        <taxon>Pseudomonadati</taxon>
        <taxon>Acidobacteriota</taxon>
        <taxon>Terriglobia</taxon>
        <taxon>Terriglobales</taxon>
        <taxon>Acidobacteriaceae</taxon>
        <taxon>Terriglobus</taxon>
    </lineage>
</organism>
<dbReference type="SUPFAM" id="SSF49265">
    <property type="entry name" value="Fibronectin type III"/>
    <property type="match status" value="1"/>
</dbReference>
<reference evidence="1 2" key="1">
    <citation type="submission" date="2019-08" db="EMBL/GenBank/DDBJ databases">
        <title>Complete genome sequence of Terriglobus albidus strain ORNL.</title>
        <authorList>
            <person name="Podar M."/>
        </authorList>
    </citation>
    <scope>NUCLEOTIDE SEQUENCE [LARGE SCALE GENOMIC DNA]</scope>
    <source>
        <strain evidence="1 2">ORNL</strain>
    </source>
</reference>
<accession>A0A5B9EC91</accession>